<dbReference type="RefSeq" id="WP_263736323.1">
    <property type="nucleotide sequence ID" value="NZ_JAOWKY010000008.1"/>
</dbReference>
<evidence type="ECO:0000256" key="1">
    <source>
        <dbReference type="SAM" id="MobiDB-lite"/>
    </source>
</evidence>
<feature type="region of interest" description="Disordered" evidence="1">
    <location>
        <begin position="74"/>
        <end position="102"/>
    </location>
</feature>
<reference evidence="2 3" key="1">
    <citation type="submission" date="2022-10" db="EMBL/GenBank/DDBJ databases">
        <title>Defluviimonas sp. nov., isolated from ocean surface water.</title>
        <authorList>
            <person name="He W."/>
            <person name="Wang L."/>
            <person name="Zhang D.-F."/>
        </authorList>
    </citation>
    <scope>NUCLEOTIDE SEQUENCE [LARGE SCALE GENOMIC DNA]</scope>
    <source>
        <strain evidence="2 3">WL0002</strain>
    </source>
</reference>
<name>A0ABT2ZHM9_9RHOB</name>
<accession>A0ABT2ZHM9</accession>
<evidence type="ECO:0000313" key="3">
    <source>
        <dbReference type="Proteomes" id="UP001652542"/>
    </source>
</evidence>
<dbReference type="EMBL" id="JAOWKY010000008">
    <property type="protein sequence ID" value="MCV2870645.1"/>
    <property type="molecule type" value="Genomic_DNA"/>
</dbReference>
<feature type="region of interest" description="Disordered" evidence="1">
    <location>
        <begin position="191"/>
        <end position="210"/>
    </location>
</feature>
<feature type="compositionally biased region" description="Basic and acidic residues" evidence="1">
    <location>
        <begin position="78"/>
        <end position="102"/>
    </location>
</feature>
<comment type="caution">
    <text evidence="2">The sequence shown here is derived from an EMBL/GenBank/DDBJ whole genome shotgun (WGS) entry which is preliminary data.</text>
</comment>
<feature type="compositionally biased region" description="Low complexity" evidence="1">
    <location>
        <begin position="191"/>
        <end position="201"/>
    </location>
</feature>
<evidence type="ECO:0000313" key="2">
    <source>
        <dbReference type="EMBL" id="MCV2870645.1"/>
    </source>
</evidence>
<gene>
    <name evidence="2" type="ORF">OEW28_18690</name>
</gene>
<sequence>MPHLTTTELAAELSVTKGRVSQWVSQGVLEGCYTGAGRARRFDLEKVAESLGRKLDKGQMLGNGLKTRRAIREVTAGEAEKKPAEPGKPARKDGPLGEGDPDRMELAKIQIAEENLRKVRRDNEAAEGHYVLASEVERQTRQILAQEIAEVENVLRDGAREIADRLGVDFKSARKILIDRWRDHRRTRTEALQAAADAADLTDAERKADI</sequence>
<evidence type="ECO:0008006" key="4">
    <source>
        <dbReference type="Google" id="ProtNLM"/>
    </source>
</evidence>
<keyword evidence="3" id="KW-1185">Reference proteome</keyword>
<organism evidence="2 3">
    <name type="scientific">Albidovulum marisflavi</name>
    <dbReference type="NCBI Taxonomy" id="2984159"/>
    <lineage>
        <taxon>Bacteria</taxon>
        <taxon>Pseudomonadati</taxon>
        <taxon>Pseudomonadota</taxon>
        <taxon>Alphaproteobacteria</taxon>
        <taxon>Rhodobacterales</taxon>
        <taxon>Paracoccaceae</taxon>
        <taxon>Albidovulum</taxon>
    </lineage>
</organism>
<dbReference type="Proteomes" id="UP001652542">
    <property type="component" value="Unassembled WGS sequence"/>
</dbReference>
<proteinExistence type="predicted"/>
<protein>
    <recommendedName>
        <fullName evidence="4">Helix-turn-helix domain-containing protein</fullName>
    </recommendedName>
</protein>